<dbReference type="Proteomes" id="UP000238375">
    <property type="component" value="Unassembled WGS sequence"/>
</dbReference>
<protein>
    <submittedName>
        <fullName evidence="1">Uncharacterized protein</fullName>
    </submittedName>
</protein>
<gene>
    <name evidence="1" type="ORF">CLV58_11010</name>
</gene>
<dbReference type="RefSeq" id="WP_106138266.1">
    <property type="nucleotide sequence ID" value="NZ_PVTE01000010.1"/>
</dbReference>
<keyword evidence="2" id="KW-1185">Reference proteome</keyword>
<dbReference type="EMBL" id="PVTE01000010">
    <property type="protein sequence ID" value="PRY37541.1"/>
    <property type="molecule type" value="Genomic_DNA"/>
</dbReference>
<dbReference type="OrthoDB" id="964950at2"/>
<dbReference type="AlphaFoldDB" id="A0A2T0SVU3"/>
<accession>A0A2T0SVU3</accession>
<reference evidence="1 2" key="1">
    <citation type="submission" date="2018-03" db="EMBL/GenBank/DDBJ databases">
        <title>Genomic Encyclopedia of Archaeal and Bacterial Type Strains, Phase II (KMG-II): from individual species to whole genera.</title>
        <authorList>
            <person name="Goeker M."/>
        </authorList>
    </citation>
    <scope>NUCLEOTIDE SEQUENCE [LARGE SCALE GENOMIC DNA]</scope>
    <source>
        <strain evidence="1 2">DSM 28354</strain>
    </source>
</reference>
<comment type="caution">
    <text evidence="1">The sequence shown here is derived from an EMBL/GenBank/DDBJ whole genome shotgun (WGS) entry which is preliminary data.</text>
</comment>
<proteinExistence type="predicted"/>
<organism evidence="1 2">
    <name type="scientific">Spirosoma oryzae</name>
    <dbReference type="NCBI Taxonomy" id="1469603"/>
    <lineage>
        <taxon>Bacteria</taxon>
        <taxon>Pseudomonadati</taxon>
        <taxon>Bacteroidota</taxon>
        <taxon>Cytophagia</taxon>
        <taxon>Cytophagales</taxon>
        <taxon>Cytophagaceae</taxon>
        <taxon>Spirosoma</taxon>
    </lineage>
</organism>
<evidence type="ECO:0000313" key="2">
    <source>
        <dbReference type="Proteomes" id="UP000238375"/>
    </source>
</evidence>
<name>A0A2T0SVU3_9BACT</name>
<evidence type="ECO:0000313" key="1">
    <source>
        <dbReference type="EMBL" id="PRY37541.1"/>
    </source>
</evidence>
<sequence>MTTLQIDILNPKATQLLEDLAALDLIAIRQAGSDNFQHIVNKLRAHSDEAPSLEEITAEVESVRTEWHARK</sequence>